<feature type="transmembrane region" description="Helical" evidence="10">
    <location>
        <begin position="726"/>
        <end position="744"/>
    </location>
</feature>
<dbReference type="EMBL" id="SOZI01000074">
    <property type="protein sequence ID" value="TNY20188.1"/>
    <property type="molecule type" value="Genomic_DNA"/>
</dbReference>
<feature type="transmembrane region" description="Helical" evidence="10">
    <location>
        <begin position="295"/>
        <end position="314"/>
    </location>
</feature>
<proteinExistence type="inferred from homology"/>
<dbReference type="GO" id="GO:0035673">
    <property type="term" value="F:oligopeptide transmembrane transporter activity"/>
    <property type="evidence" value="ECO:0007669"/>
    <property type="project" value="InterPro"/>
</dbReference>
<keyword evidence="12" id="KW-1185">Reference proteome</keyword>
<evidence type="ECO:0000256" key="10">
    <source>
        <dbReference type="SAM" id="Phobius"/>
    </source>
</evidence>
<evidence type="ECO:0000256" key="5">
    <source>
        <dbReference type="ARBA" id="ARBA00022856"/>
    </source>
</evidence>
<dbReference type="GO" id="GO:0016020">
    <property type="term" value="C:membrane"/>
    <property type="evidence" value="ECO:0007669"/>
    <property type="project" value="UniProtKB-SubCell"/>
</dbReference>
<evidence type="ECO:0000256" key="6">
    <source>
        <dbReference type="ARBA" id="ARBA00022927"/>
    </source>
</evidence>
<feature type="transmembrane region" description="Helical" evidence="10">
    <location>
        <begin position="925"/>
        <end position="947"/>
    </location>
</feature>
<accession>A0A5C5FTG8</accession>
<feature type="compositionally biased region" description="Low complexity" evidence="9">
    <location>
        <begin position="94"/>
        <end position="113"/>
    </location>
</feature>
<keyword evidence="4 10" id="KW-0812">Transmembrane</keyword>
<evidence type="ECO:0000256" key="3">
    <source>
        <dbReference type="ARBA" id="ARBA00022448"/>
    </source>
</evidence>
<dbReference type="Pfam" id="PF03169">
    <property type="entry name" value="OPT"/>
    <property type="match status" value="1"/>
</dbReference>
<dbReference type="Proteomes" id="UP000311382">
    <property type="component" value="Unassembled WGS sequence"/>
</dbReference>
<keyword evidence="3" id="KW-0813">Transport</keyword>
<keyword evidence="7 10" id="KW-1133">Transmembrane helix</keyword>
<name>A0A5C5FTG8_9BASI</name>
<evidence type="ECO:0000256" key="1">
    <source>
        <dbReference type="ARBA" id="ARBA00004141"/>
    </source>
</evidence>
<dbReference type="NCBIfam" id="TIGR00727">
    <property type="entry name" value="ISP4_OPT"/>
    <property type="match status" value="1"/>
</dbReference>
<evidence type="ECO:0000256" key="9">
    <source>
        <dbReference type="SAM" id="MobiDB-lite"/>
    </source>
</evidence>
<feature type="transmembrane region" description="Helical" evidence="10">
    <location>
        <begin position="778"/>
        <end position="797"/>
    </location>
</feature>
<dbReference type="InterPro" id="IPR004813">
    <property type="entry name" value="OPT"/>
</dbReference>
<feature type="region of interest" description="Disordered" evidence="9">
    <location>
        <begin position="1"/>
        <end position="119"/>
    </location>
</feature>
<evidence type="ECO:0000256" key="8">
    <source>
        <dbReference type="ARBA" id="ARBA00023136"/>
    </source>
</evidence>
<dbReference type="OrthoDB" id="9986677at2759"/>
<protein>
    <submittedName>
        <fullName evidence="11">OPT oligopeptide transporter protein-domain-containing protein</fullName>
    </submittedName>
</protein>
<evidence type="ECO:0000313" key="12">
    <source>
        <dbReference type="Proteomes" id="UP000311382"/>
    </source>
</evidence>
<feature type="transmembrane region" description="Helical" evidence="10">
    <location>
        <begin position="614"/>
        <end position="638"/>
    </location>
</feature>
<evidence type="ECO:0000256" key="4">
    <source>
        <dbReference type="ARBA" id="ARBA00022692"/>
    </source>
</evidence>
<sequence>MSTDNHRPQTAARPRTGRPTTSAGQAEQWSEEDYDDDDDDDVGMFSFARPGTGEAGEPTGSPTASAPYTPYSGASRLQQPYSPFQFAFSPYGSAPPTAAAPSTAAPSERAPATGFTRPFGLEPVDEALPMSPAAAYAQQVQARGRATTPPLEVSSLQPHAGPRKRGSWQSSDSPNHVVGNPYEEDLRRQVSQRTVESGPDKIDVLSTEWADEPMRYVVDDNGQAIMLDDIGEPLRLATTAEQKMIAAAELGTDMPYTDVDEEGSIEDDDSPYPEVRASVSNYDDPDMPVLTFRSWTIGLTFCIIMSAANCFFSLRYPAPLVTPIITQVLSYPLGKAFARYLPYQAWTTPRWARRLGVSHRLSLNPGPFNIKEHTVLVIMANISTSAAYGLNYSLAAEKGYGQYQPPGFDILLVISTQVLGFGAAGLCRRFVVWPAGMIWPQNLVFCTLLNTLHAESETEERGPTRLRFFLYVLAAAFVWYWVPGFLFVALSAFSWVCWIAPNNVVVNQLFGVSSGLGMGLFTFDWSQISYVISPLVVPWWAEVNVFVAFVVTFWIISPAMYYTNVWNTAYLPMSTSGVFDRFGAPYNTGLVVDVASMSLNETAYKEYSPLFLPITYATAYGVSFMLATAVVVHTALYYGKDIVQRIKRTEKEKVDVHMRLMLVYPEVPDWWYLVFLAIAIGLSIIAVACWDTSMPVWSILVAIALGLFYILPGSFVYALTSQQVSINLIVELIGGYIIPGLPLANMLFKLYGLQTLAIGLYFLQDLKLGHYMKVPPRATFVAQIVAALVTSFVQVGVKRWLMGVVPDLCARDQSANLSCPYAATYYSTSIIWGLIGPARQFNEGEYYNGILYWLLAGAVFPLFTWLLAKRFPSSWVKYINVPVALSGLGLMPPATGINYSSWFIVGFIFQFVMRRWHFRWWSKFNFILSAGLDSGTILSALVIFFSLQLPKSGSISLNWWGNTVFTETADWAGVPWKTAPPEGFGPTSW</sequence>
<feature type="region of interest" description="Disordered" evidence="9">
    <location>
        <begin position="136"/>
        <end position="199"/>
    </location>
</feature>
<comment type="caution">
    <text evidence="11">The sequence shown here is derived from an EMBL/GenBank/DDBJ whole genome shotgun (WGS) entry which is preliminary data.</text>
</comment>
<dbReference type="GO" id="GO:0015031">
    <property type="term" value="P:protein transport"/>
    <property type="evidence" value="ECO:0007669"/>
    <property type="project" value="UniProtKB-KW"/>
</dbReference>
<feature type="compositionally biased region" description="Low complexity" evidence="9">
    <location>
        <begin position="8"/>
        <end position="23"/>
    </location>
</feature>
<keyword evidence="8 10" id="KW-0472">Membrane</keyword>
<feature type="transmembrane region" description="Helical" evidence="10">
    <location>
        <begin position="670"/>
        <end position="690"/>
    </location>
</feature>
<evidence type="ECO:0000256" key="2">
    <source>
        <dbReference type="ARBA" id="ARBA00008807"/>
    </source>
</evidence>
<dbReference type="NCBIfam" id="TIGR00728">
    <property type="entry name" value="OPT_sfam"/>
    <property type="match status" value="1"/>
</dbReference>
<keyword evidence="5" id="KW-0571">Peptide transport</keyword>
<evidence type="ECO:0000313" key="11">
    <source>
        <dbReference type="EMBL" id="TNY20188.1"/>
    </source>
</evidence>
<feature type="transmembrane region" description="Helical" evidence="10">
    <location>
        <begin position="696"/>
        <end position="719"/>
    </location>
</feature>
<reference evidence="11 12" key="1">
    <citation type="submission" date="2019-03" db="EMBL/GenBank/DDBJ databases">
        <title>Rhodosporidium diobovatum UCD-FST 08-225 genome sequencing, assembly, and annotation.</title>
        <authorList>
            <person name="Fakankun I.U."/>
            <person name="Fristensky B."/>
            <person name="Levin D.B."/>
        </authorList>
    </citation>
    <scope>NUCLEOTIDE SEQUENCE [LARGE SCALE GENOMIC DNA]</scope>
    <source>
        <strain evidence="11 12">UCD-FST 08-225</strain>
    </source>
</reference>
<keyword evidence="6" id="KW-0653">Protein transport</keyword>
<dbReference type="AlphaFoldDB" id="A0A5C5FTG8"/>
<comment type="subcellular location">
    <subcellularLocation>
        <location evidence="1">Membrane</location>
        <topology evidence="1">Multi-pass membrane protein</topology>
    </subcellularLocation>
</comment>
<feature type="compositionally biased region" description="Acidic residues" evidence="9">
    <location>
        <begin position="29"/>
        <end position="42"/>
    </location>
</feature>
<evidence type="ECO:0000256" key="7">
    <source>
        <dbReference type="ARBA" id="ARBA00022989"/>
    </source>
</evidence>
<feature type="transmembrane region" description="Helical" evidence="10">
    <location>
        <begin position="850"/>
        <end position="868"/>
    </location>
</feature>
<comment type="similarity">
    <text evidence="2">Belongs to the oligopeptide OPT transporter family.</text>
</comment>
<feature type="transmembrane region" description="Helical" evidence="10">
    <location>
        <begin position="468"/>
        <end position="493"/>
    </location>
</feature>
<organism evidence="11 12">
    <name type="scientific">Rhodotorula diobovata</name>
    <dbReference type="NCBI Taxonomy" id="5288"/>
    <lineage>
        <taxon>Eukaryota</taxon>
        <taxon>Fungi</taxon>
        <taxon>Dikarya</taxon>
        <taxon>Basidiomycota</taxon>
        <taxon>Pucciniomycotina</taxon>
        <taxon>Microbotryomycetes</taxon>
        <taxon>Sporidiobolales</taxon>
        <taxon>Sporidiobolaceae</taxon>
        <taxon>Rhodotorula</taxon>
    </lineage>
</organism>
<feature type="transmembrane region" description="Helical" evidence="10">
    <location>
        <begin position="535"/>
        <end position="556"/>
    </location>
</feature>
<feature type="transmembrane region" description="Helical" evidence="10">
    <location>
        <begin position="505"/>
        <end position="523"/>
    </location>
</feature>
<dbReference type="InterPro" id="IPR004648">
    <property type="entry name" value="Oligpept_transpt"/>
</dbReference>
<dbReference type="PANTHER" id="PTHR22601">
    <property type="entry name" value="ISP4 LIKE PROTEIN"/>
    <property type="match status" value="1"/>
</dbReference>
<gene>
    <name evidence="11" type="ORF">DMC30DRAFT_398479</name>
</gene>